<organism evidence="1 2">
    <name type="scientific">Engystomops pustulosus</name>
    <name type="common">Tungara frog</name>
    <name type="synonym">Physalaemus pustulosus</name>
    <dbReference type="NCBI Taxonomy" id="76066"/>
    <lineage>
        <taxon>Eukaryota</taxon>
        <taxon>Metazoa</taxon>
        <taxon>Chordata</taxon>
        <taxon>Craniata</taxon>
        <taxon>Vertebrata</taxon>
        <taxon>Euteleostomi</taxon>
        <taxon>Amphibia</taxon>
        <taxon>Batrachia</taxon>
        <taxon>Anura</taxon>
        <taxon>Neobatrachia</taxon>
        <taxon>Hyloidea</taxon>
        <taxon>Leptodactylidae</taxon>
        <taxon>Leiuperinae</taxon>
        <taxon>Engystomops</taxon>
    </lineage>
</organism>
<comment type="caution">
    <text evidence="1">The sequence shown here is derived from an EMBL/GenBank/DDBJ whole genome shotgun (WGS) entry which is preliminary data.</text>
</comment>
<dbReference type="AlphaFoldDB" id="A0AAV6YHC0"/>
<accession>A0AAV6YHC0</accession>
<evidence type="ECO:0000313" key="1">
    <source>
        <dbReference type="EMBL" id="KAG8536416.1"/>
    </source>
</evidence>
<dbReference type="EMBL" id="WNYA01043942">
    <property type="protein sequence ID" value="KAG8536416.1"/>
    <property type="molecule type" value="Genomic_DNA"/>
</dbReference>
<sequence>MIRCHSGARASTPFMMTGRGVSSPSCNVCVTTIRDLGTPILGILQGPRTRIGPNTNEVIPQSCRHVPWWESAEPCIAPGEM</sequence>
<gene>
    <name evidence="1" type="ORF">GDO81_026400</name>
</gene>
<evidence type="ECO:0000313" key="2">
    <source>
        <dbReference type="Proteomes" id="UP000824782"/>
    </source>
</evidence>
<dbReference type="Proteomes" id="UP000824782">
    <property type="component" value="Unassembled WGS sequence"/>
</dbReference>
<reference evidence="1" key="1">
    <citation type="thesis" date="2020" institute="ProQuest LLC" country="789 East Eisenhower Parkway, Ann Arbor, MI, USA">
        <title>Comparative Genomics and Chromosome Evolution.</title>
        <authorList>
            <person name="Mudd A.B."/>
        </authorList>
    </citation>
    <scope>NUCLEOTIDE SEQUENCE</scope>
    <source>
        <strain evidence="1">237g6f4</strain>
        <tissue evidence="1">Blood</tissue>
    </source>
</reference>
<keyword evidence="2" id="KW-1185">Reference proteome</keyword>
<protein>
    <submittedName>
        <fullName evidence="1">Uncharacterized protein</fullName>
    </submittedName>
</protein>
<proteinExistence type="predicted"/>
<name>A0AAV6YHC0_ENGPU</name>